<evidence type="ECO:0000313" key="3">
    <source>
        <dbReference type="Proteomes" id="UP000289022"/>
    </source>
</evidence>
<evidence type="ECO:0000256" key="1">
    <source>
        <dbReference type="SAM" id="Coils"/>
    </source>
</evidence>
<gene>
    <name evidence="2" type="ORF">EC518_05370</name>
</gene>
<feature type="non-terminal residue" evidence="2">
    <location>
        <position position="56"/>
    </location>
</feature>
<comment type="caution">
    <text evidence="2">The sequence shown here is derived from an EMBL/GenBank/DDBJ whole genome shotgun (WGS) entry which is preliminary data.</text>
</comment>
<protein>
    <submittedName>
        <fullName evidence="2">M23 family peptidase</fullName>
    </submittedName>
</protein>
<name>A0A438XNZ1_HELPX</name>
<dbReference type="AlphaFoldDB" id="A0A438XNZ1"/>
<proteinExistence type="predicted"/>
<organism evidence="2 3">
    <name type="scientific">Helicobacter pylori</name>
    <name type="common">Campylobacter pylori</name>
    <dbReference type="NCBI Taxonomy" id="210"/>
    <lineage>
        <taxon>Bacteria</taxon>
        <taxon>Pseudomonadati</taxon>
        <taxon>Campylobacterota</taxon>
        <taxon>Epsilonproteobacteria</taxon>
        <taxon>Campylobacterales</taxon>
        <taxon>Helicobacteraceae</taxon>
        <taxon>Helicobacter</taxon>
    </lineage>
</organism>
<keyword evidence="1" id="KW-0175">Coiled coil</keyword>
<dbReference type="Proteomes" id="UP000289022">
    <property type="component" value="Unassembled WGS sequence"/>
</dbReference>
<accession>A0A438XNZ1</accession>
<feature type="coiled-coil region" evidence="1">
    <location>
        <begin position="27"/>
        <end position="54"/>
    </location>
</feature>
<sequence length="56" mass="6338">MYKLGIFLLATLLSANTQKVSDIAKDIQHKETLLKKTHEEKNQLNSRLSSLGEAIR</sequence>
<dbReference type="EMBL" id="RJGP01000218">
    <property type="protein sequence ID" value="RVZ39724.1"/>
    <property type="molecule type" value="Genomic_DNA"/>
</dbReference>
<evidence type="ECO:0000313" key="2">
    <source>
        <dbReference type="EMBL" id="RVZ39724.1"/>
    </source>
</evidence>
<reference evidence="2 3" key="1">
    <citation type="submission" date="2018-11" db="EMBL/GenBank/DDBJ databases">
        <title>Genetic determinants and prediction of antibiotic resistance phenotypes in Helicobacter pylori.</title>
        <authorList>
            <person name="Wagner K."/>
        </authorList>
    </citation>
    <scope>NUCLEOTIDE SEQUENCE [LARGE SCALE GENOMIC DNA]</scope>
    <source>
        <strain evidence="2 3">ZH70</strain>
    </source>
</reference>